<dbReference type="Pfam" id="PF01709">
    <property type="entry name" value="Transcrip_reg"/>
    <property type="match status" value="1"/>
</dbReference>
<dbReference type="EMBL" id="CP060715">
    <property type="protein sequence ID" value="QNN60407.1"/>
    <property type="molecule type" value="Genomic_DNA"/>
</dbReference>
<evidence type="ECO:0000256" key="3">
    <source>
        <dbReference type="ARBA" id="ARBA00023125"/>
    </source>
</evidence>
<dbReference type="KEGG" id="eio:H9L01_08520"/>
<dbReference type="GO" id="GO:0006355">
    <property type="term" value="P:regulation of DNA-templated transcription"/>
    <property type="evidence" value="ECO:0007669"/>
    <property type="project" value="UniProtKB-UniRule"/>
</dbReference>
<dbReference type="Gene3D" id="1.10.10.200">
    <property type="match status" value="1"/>
</dbReference>
<dbReference type="SUPFAM" id="SSF75625">
    <property type="entry name" value="YebC-like"/>
    <property type="match status" value="1"/>
</dbReference>
<evidence type="ECO:0000313" key="9">
    <source>
        <dbReference type="Proteomes" id="UP000515928"/>
    </source>
</evidence>
<feature type="domain" description="TACO1/YebC-like N-terminal" evidence="7">
    <location>
        <begin position="4"/>
        <end position="74"/>
    </location>
</feature>
<comment type="similarity">
    <text evidence="1 5">Belongs to the TACO1 family.</text>
</comment>
<dbReference type="Gene3D" id="3.30.70.980">
    <property type="match status" value="2"/>
</dbReference>
<accession>A0A7G9RXT2</accession>
<evidence type="ECO:0000259" key="6">
    <source>
        <dbReference type="Pfam" id="PF01709"/>
    </source>
</evidence>
<dbReference type="Proteomes" id="UP000515928">
    <property type="component" value="Chromosome"/>
</dbReference>
<dbReference type="HAMAP" id="MF_00693">
    <property type="entry name" value="Transcrip_reg_TACO1"/>
    <property type="match status" value="1"/>
</dbReference>
<evidence type="ECO:0000256" key="1">
    <source>
        <dbReference type="ARBA" id="ARBA00008724"/>
    </source>
</evidence>
<evidence type="ECO:0000256" key="4">
    <source>
        <dbReference type="ARBA" id="ARBA00023163"/>
    </source>
</evidence>
<dbReference type="RefSeq" id="WP_187533536.1">
    <property type="nucleotide sequence ID" value="NZ_CBCSHU010000004.1"/>
</dbReference>
<reference evidence="8 9" key="1">
    <citation type="submission" date="2020-08" db="EMBL/GenBank/DDBJ databases">
        <title>Genome sequence of Erysipelothrix inopinata DSM 15511T.</title>
        <authorList>
            <person name="Hyun D.-W."/>
            <person name="Bae J.-W."/>
        </authorList>
    </citation>
    <scope>NUCLEOTIDE SEQUENCE [LARGE SCALE GENOMIC DNA]</scope>
    <source>
        <strain evidence="8 9">DSM 15511</strain>
    </source>
</reference>
<dbReference type="InterPro" id="IPR049083">
    <property type="entry name" value="TACO1_YebC_N"/>
</dbReference>
<evidence type="ECO:0000313" key="8">
    <source>
        <dbReference type="EMBL" id="QNN60407.1"/>
    </source>
</evidence>
<dbReference type="NCBIfam" id="NF009044">
    <property type="entry name" value="PRK12378.1"/>
    <property type="match status" value="1"/>
</dbReference>
<dbReference type="GO" id="GO:0003677">
    <property type="term" value="F:DNA binding"/>
    <property type="evidence" value="ECO:0007669"/>
    <property type="project" value="UniProtKB-UniRule"/>
</dbReference>
<dbReference type="InterPro" id="IPR026564">
    <property type="entry name" value="Transcrip_reg_TACO1-like_dom3"/>
</dbReference>
<name>A0A7G9RXT2_9FIRM</name>
<evidence type="ECO:0000256" key="2">
    <source>
        <dbReference type="ARBA" id="ARBA00023015"/>
    </source>
</evidence>
<dbReference type="Pfam" id="PF20772">
    <property type="entry name" value="TACO1_YebC_N"/>
    <property type="match status" value="1"/>
</dbReference>
<organism evidence="8 9">
    <name type="scientific">Erysipelothrix inopinata</name>
    <dbReference type="NCBI Taxonomy" id="225084"/>
    <lineage>
        <taxon>Bacteria</taxon>
        <taxon>Bacillati</taxon>
        <taxon>Bacillota</taxon>
        <taxon>Erysipelotrichia</taxon>
        <taxon>Erysipelotrichales</taxon>
        <taxon>Erysipelotrichaceae</taxon>
        <taxon>Erysipelothrix</taxon>
    </lineage>
</organism>
<proteinExistence type="inferred from homology"/>
<sequence>MGRAFEVRKASMAKTAAAKTKVYSRYGKEIYMAAKAGVPDPEMNTGLKRIIDEARAKQVPADVINRAIEKAKGGSEENYHAVTYEGFGPGSASFIVECLTDNDNRTYSEVRNCFTKSKGKIGVNGSVVHGYDHVGLLSFKHNDEEAIMEILLEHEVDLQDIELEEDSITVTVDPTSLHKAKEAIEEALGETTFDVLEITYLPHEYVTMSEEDMPNYEKMIKMLDEVEDVQNYYHNVESGE</sequence>
<keyword evidence="3 5" id="KW-0238">DNA-binding</keyword>
<dbReference type="AlphaFoldDB" id="A0A7G9RXT2"/>
<feature type="domain" description="TACO1/YebC-like second and third" evidence="6">
    <location>
        <begin position="79"/>
        <end position="236"/>
    </location>
</feature>
<dbReference type="GO" id="GO:0005829">
    <property type="term" value="C:cytosol"/>
    <property type="evidence" value="ECO:0007669"/>
    <property type="project" value="TreeGrafter"/>
</dbReference>
<comment type="subcellular location">
    <subcellularLocation>
        <location evidence="5">Cytoplasm</location>
    </subcellularLocation>
</comment>
<evidence type="ECO:0000256" key="5">
    <source>
        <dbReference type="HAMAP-Rule" id="MF_00693"/>
    </source>
</evidence>
<dbReference type="InterPro" id="IPR029072">
    <property type="entry name" value="YebC-like"/>
</dbReference>
<keyword evidence="2 5" id="KW-0805">Transcription regulation</keyword>
<keyword evidence="5" id="KW-0963">Cytoplasm</keyword>
<evidence type="ECO:0000259" key="7">
    <source>
        <dbReference type="Pfam" id="PF20772"/>
    </source>
</evidence>
<dbReference type="PANTHER" id="PTHR12532">
    <property type="entry name" value="TRANSLATIONAL ACTIVATOR OF CYTOCHROME C OXIDASE 1"/>
    <property type="match status" value="1"/>
</dbReference>
<dbReference type="InterPro" id="IPR017856">
    <property type="entry name" value="Integrase-like_N"/>
</dbReference>
<dbReference type="PANTHER" id="PTHR12532:SF0">
    <property type="entry name" value="TRANSLATIONAL ACTIVATOR OF CYTOCHROME C OXIDASE 1"/>
    <property type="match status" value="1"/>
</dbReference>
<keyword evidence="9" id="KW-1185">Reference proteome</keyword>
<dbReference type="InterPro" id="IPR002876">
    <property type="entry name" value="Transcrip_reg_TACO1-like"/>
</dbReference>
<dbReference type="InterPro" id="IPR048300">
    <property type="entry name" value="TACO1_YebC-like_2nd/3rd_dom"/>
</dbReference>
<keyword evidence="4 5" id="KW-0804">Transcription</keyword>
<protein>
    <recommendedName>
        <fullName evidence="5">Probable transcriptional regulatory protein H9L01_08520</fullName>
    </recommendedName>
</protein>
<gene>
    <name evidence="8" type="ORF">H9L01_08520</name>
</gene>